<dbReference type="PANTHER" id="PTHR33337">
    <property type="entry name" value="GFA DOMAIN-CONTAINING PROTEIN"/>
    <property type="match status" value="1"/>
</dbReference>
<dbReference type="GO" id="GO:0016846">
    <property type="term" value="F:carbon-sulfur lyase activity"/>
    <property type="evidence" value="ECO:0007669"/>
    <property type="project" value="InterPro"/>
</dbReference>
<dbReference type="GeneID" id="36551110"/>
<keyword evidence="3" id="KW-0862">Zinc</keyword>
<evidence type="ECO:0000313" key="7">
    <source>
        <dbReference type="Proteomes" id="UP000234275"/>
    </source>
</evidence>
<organism evidence="6 7">
    <name type="scientific">Aspergillus steynii IBT 23096</name>
    <dbReference type="NCBI Taxonomy" id="1392250"/>
    <lineage>
        <taxon>Eukaryota</taxon>
        <taxon>Fungi</taxon>
        <taxon>Dikarya</taxon>
        <taxon>Ascomycota</taxon>
        <taxon>Pezizomycotina</taxon>
        <taxon>Eurotiomycetes</taxon>
        <taxon>Eurotiomycetidae</taxon>
        <taxon>Eurotiales</taxon>
        <taxon>Aspergillaceae</taxon>
        <taxon>Aspergillus</taxon>
        <taxon>Aspergillus subgen. Circumdati</taxon>
    </lineage>
</organism>
<protein>
    <submittedName>
        <fullName evidence="6">DUF636 domain protein</fullName>
    </submittedName>
</protein>
<evidence type="ECO:0000256" key="1">
    <source>
        <dbReference type="ARBA" id="ARBA00005495"/>
    </source>
</evidence>
<proteinExistence type="inferred from homology"/>
<keyword evidence="4" id="KW-0456">Lyase</keyword>
<dbReference type="PANTHER" id="PTHR33337:SF36">
    <property type="entry name" value="DUF636 DOMAIN PROTEIN (AFU_ORTHOLOGUE AFUA_3G01340)"/>
    <property type="match status" value="1"/>
</dbReference>
<dbReference type="EMBL" id="MSFO01000001">
    <property type="protein sequence ID" value="PLB53861.1"/>
    <property type="molecule type" value="Genomic_DNA"/>
</dbReference>
<evidence type="ECO:0000256" key="2">
    <source>
        <dbReference type="ARBA" id="ARBA00022723"/>
    </source>
</evidence>
<dbReference type="Proteomes" id="UP000234275">
    <property type="component" value="Unassembled WGS sequence"/>
</dbReference>
<dbReference type="InterPro" id="IPR011057">
    <property type="entry name" value="Mss4-like_sf"/>
</dbReference>
<comment type="caution">
    <text evidence="6">The sequence shown here is derived from an EMBL/GenBank/DDBJ whole genome shotgun (WGS) entry which is preliminary data.</text>
</comment>
<evidence type="ECO:0000256" key="4">
    <source>
        <dbReference type="ARBA" id="ARBA00023239"/>
    </source>
</evidence>
<evidence type="ECO:0000259" key="5">
    <source>
        <dbReference type="PROSITE" id="PS51891"/>
    </source>
</evidence>
<reference evidence="6 7" key="1">
    <citation type="submission" date="2016-12" db="EMBL/GenBank/DDBJ databases">
        <title>The genomes of Aspergillus section Nigri reveals drivers in fungal speciation.</title>
        <authorList>
            <consortium name="DOE Joint Genome Institute"/>
            <person name="Vesth T.C."/>
            <person name="Nybo J."/>
            <person name="Theobald S."/>
            <person name="Brandl J."/>
            <person name="Frisvad J.C."/>
            <person name="Nielsen K.F."/>
            <person name="Lyhne E.K."/>
            <person name="Kogle M.E."/>
            <person name="Kuo A."/>
            <person name="Riley R."/>
            <person name="Clum A."/>
            <person name="Nolan M."/>
            <person name="Lipzen A."/>
            <person name="Salamov A."/>
            <person name="Henrissat B."/>
            <person name="Wiebenga A."/>
            <person name="De Vries R.P."/>
            <person name="Grigoriev I.V."/>
            <person name="Mortensen U.H."/>
            <person name="Andersen M.R."/>
            <person name="Baker S.E."/>
        </authorList>
    </citation>
    <scope>NUCLEOTIDE SEQUENCE [LARGE SCALE GENOMIC DNA]</scope>
    <source>
        <strain evidence="6 7">IBT 23096</strain>
    </source>
</reference>
<sequence length="148" mass="15741">MTDRSLTGACLCGNITYRIDLPSDQPAPPIILCHCTSCKRYTGSGFSSNIVIPLSALHFLTGTPKLYMSPSEVNGLIRRQFCGDCGSPLTSEPKQGEGQSVVVKSGTLDEASREACGALTAEIWYHRKDGWVDQVGGEGVVKVSGSTT</sequence>
<name>A0A2I2GLU9_9EURO</name>
<accession>A0A2I2GLU9</accession>
<dbReference type="Gene3D" id="3.90.1590.10">
    <property type="entry name" value="glutathione-dependent formaldehyde- activating enzyme (gfa)"/>
    <property type="match status" value="1"/>
</dbReference>
<dbReference type="PROSITE" id="PS51891">
    <property type="entry name" value="CENP_V_GFA"/>
    <property type="match status" value="1"/>
</dbReference>
<evidence type="ECO:0000256" key="3">
    <source>
        <dbReference type="ARBA" id="ARBA00022833"/>
    </source>
</evidence>
<gene>
    <name evidence="6" type="ORF">P170DRAFT_343537</name>
</gene>
<dbReference type="Pfam" id="PF04828">
    <property type="entry name" value="GFA"/>
    <property type="match status" value="1"/>
</dbReference>
<dbReference type="RefSeq" id="XP_024709163.1">
    <property type="nucleotide sequence ID" value="XM_024843410.1"/>
</dbReference>
<dbReference type="VEuPathDB" id="FungiDB:P170DRAFT_343537"/>
<dbReference type="InterPro" id="IPR006913">
    <property type="entry name" value="CENP-V/GFA"/>
</dbReference>
<feature type="domain" description="CENP-V/GFA" evidence="5">
    <location>
        <begin position="6"/>
        <end position="125"/>
    </location>
</feature>
<evidence type="ECO:0000313" key="6">
    <source>
        <dbReference type="EMBL" id="PLB53861.1"/>
    </source>
</evidence>
<keyword evidence="2" id="KW-0479">Metal-binding</keyword>
<dbReference type="STRING" id="1392250.A0A2I2GLU9"/>
<comment type="similarity">
    <text evidence="1">Belongs to the Gfa family.</text>
</comment>
<keyword evidence="7" id="KW-1185">Reference proteome</keyword>
<dbReference type="OrthoDB" id="9985472at2759"/>
<dbReference type="GO" id="GO:0046872">
    <property type="term" value="F:metal ion binding"/>
    <property type="evidence" value="ECO:0007669"/>
    <property type="project" value="UniProtKB-KW"/>
</dbReference>
<dbReference type="AlphaFoldDB" id="A0A2I2GLU9"/>
<dbReference type="SUPFAM" id="SSF51316">
    <property type="entry name" value="Mss4-like"/>
    <property type="match status" value="1"/>
</dbReference>